<dbReference type="EMBL" id="AMGW01000006">
    <property type="protein sequence ID" value="EXJ55484.1"/>
    <property type="molecule type" value="Genomic_DNA"/>
</dbReference>
<dbReference type="Proteomes" id="UP000019473">
    <property type="component" value="Unassembled WGS sequence"/>
</dbReference>
<protein>
    <recommendedName>
        <fullName evidence="4">Transcription factor domain-containing protein</fullName>
    </recommendedName>
</protein>
<dbReference type="RefSeq" id="XP_007760594.1">
    <property type="nucleotide sequence ID" value="XM_007762404.1"/>
</dbReference>
<dbReference type="VEuPathDB" id="FungiDB:A1O7_08411"/>
<dbReference type="AlphaFoldDB" id="W9WA90"/>
<dbReference type="OrthoDB" id="426882at2759"/>
<accession>W9WA90</accession>
<reference evidence="2 3" key="1">
    <citation type="submission" date="2013-03" db="EMBL/GenBank/DDBJ databases">
        <title>The Genome Sequence of Cladophialophora yegresii CBS 114405.</title>
        <authorList>
            <consortium name="The Broad Institute Genomics Platform"/>
            <person name="Cuomo C."/>
            <person name="de Hoog S."/>
            <person name="Gorbushina A."/>
            <person name="Walker B."/>
            <person name="Young S.K."/>
            <person name="Zeng Q."/>
            <person name="Gargeya S."/>
            <person name="Fitzgerald M."/>
            <person name="Haas B."/>
            <person name="Abouelleil A."/>
            <person name="Allen A.W."/>
            <person name="Alvarado L."/>
            <person name="Arachchi H.M."/>
            <person name="Berlin A.M."/>
            <person name="Chapman S.B."/>
            <person name="Gainer-Dewar J."/>
            <person name="Goldberg J."/>
            <person name="Griggs A."/>
            <person name="Gujja S."/>
            <person name="Hansen M."/>
            <person name="Howarth C."/>
            <person name="Imamovic A."/>
            <person name="Ireland A."/>
            <person name="Larimer J."/>
            <person name="McCowan C."/>
            <person name="Murphy C."/>
            <person name="Pearson M."/>
            <person name="Poon T.W."/>
            <person name="Priest M."/>
            <person name="Roberts A."/>
            <person name="Saif S."/>
            <person name="Shea T."/>
            <person name="Sisk P."/>
            <person name="Sykes S."/>
            <person name="Wortman J."/>
            <person name="Nusbaum C."/>
            <person name="Birren B."/>
        </authorList>
    </citation>
    <scope>NUCLEOTIDE SEQUENCE [LARGE SCALE GENOMIC DNA]</scope>
    <source>
        <strain evidence="2 3">CBS 114405</strain>
    </source>
</reference>
<dbReference type="GeneID" id="19182979"/>
<feature type="region of interest" description="Disordered" evidence="1">
    <location>
        <begin position="46"/>
        <end position="67"/>
    </location>
</feature>
<gene>
    <name evidence="2" type="ORF">A1O7_08411</name>
</gene>
<proteinExistence type="predicted"/>
<comment type="caution">
    <text evidence="2">The sequence shown here is derived from an EMBL/GenBank/DDBJ whole genome shotgun (WGS) entry which is preliminary data.</text>
</comment>
<evidence type="ECO:0000256" key="1">
    <source>
        <dbReference type="SAM" id="MobiDB-lite"/>
    </source>
</evidence>
<evidence type="ECO:0000313" key="2">
    <source>
        <dbReference type="EMBL" id="EXJ55484.1"/>
    </source>
</evidence>
<sequence length="152" mass="17669">MGERKKRLFWSLQLLDQYYGRQDRPALAKTMDSMWPWFQSDENYSQIHGSHEDIPPPLPQENGQESKSASLEVWGHTVQLGWIWRKPRRYVSDCANRKAGTPWLHGSKYSIINADLHELKSMIPICHRMTRPNSTTSAHGRWTVRVLIGALD</sequence>
<name>W9WA90_9EURO</name>
<evidence type="ECO:0000313" key="3">
    <source>
        <dbReference type="Proteomes" id="UP000019473"/>
    </source>
</evidence>
<dbReference type="STRING" id="1182544.W9WA90"/>
<evidence type="ECO:0008006" key="4">
    <source>
        <dbReference type="Google" id="ProtNLM"/>
    </source>
</evidence>
<dbReference type="HOGENOM" id="CLU_1722189_0_0_1"/>
<keyword evidence="3" id="KW-1185">Reference proteome</keyword>
<organism evidence="2 3">
    <name type="scientific">Cladophialophora yegresii CBS 114405</name>
    <dbReference type="NCBI Taxonomy" id="1182544"/>
    <lineage>
        <taxon>Eukaryota</taxon>
        <taxon>Fungi</taxon>
        <taxon>Dikarya</taxon>
        <taxon>Ascomycota</taxon>
        <taxon>Pezizomycotina</taxon>
        <taxon>Eurotiomycetes</taxon>
        <taxon>Chaetothyriomycetidae</taxon>
        <taxon>Chaetothyriales</taxon>
        <taxon>Herpotrichiellaceae</taxon>
        <taxon>Cladophialophora</taxon>
    </lineage>
</organism>